<organism evidence="1 2">
    <name type="scientific">Protopolystoma xenopodis</name>
    <dbReference type="NCBI Taxonomy" id="117903"/>
    <lineage>
        <taxon>Eukaryota</taxon>
        <taxon>Metazoa</taxon>
        <taxon>Spiralia</taxon>
        <taxon>Lophotrochozoa</taxon>
        <taxon>Platyhelminthes</taxon>
        <taxon>Monogenea</taxon>
        <taxon>Polyopisthocotylea</taxon>
        <taxon>Polystomatidea</taxon>
        <taxon>Polystomatidae</taxon>
        <taxon>Protopolystoma</taxon>
    </lineage>
</organism>
<dbReference type="OrthoDB" id="1081007at2759"/>
<gene>
    <name evidence="1" type="ORF">PXEA_LOCUS17557</name>
</gene>
<dbReference type="GO" id="GO:0036374">
    <property type="term" value="F:glutathione hydrolase activity"/>
    <property type="evidence" value="ECO:0007669"/>
    <property type="project" value="InterPro"/>
</dbReference>
<dbReference type="InterPro" id="IPR029055">
    <property type="entry name" value="Ntn_hydrolases_N"/>
</dbReference>
<dbReference type="PRINTS" id="PR01210">
    <property type="entry name" value="GGTRANSPTASE"/>
</dbReference>
<name>A0A448WZK8_9PLAT</name>
<dbReference type="PANTHER" id="PTHR11686:SF9">
    <property type="entry name" value="RE13973P"/>
    <property type="match status" value="1"/>
</dbReference>
<dbReference type="SUPFAM" id="SSF56235">
    <property type="entry name" value="N-terminal nucleophile aminohydrolases (Ntn hydrolases)"/>
    <property type="match status" value="1"/>
</dbReference>
<dbReference type="AlphaFoldDB" id="A0A448WZK8"/>
<reference evidence="1" key="1">
    <citation type="submission" date="2018-11" db="EMBL/GenBank/DDBJ databases">
        <authorList>
            <consortium name="Pathogen Informatics"/>
        </authorList>
    </citation>
    <scope>NUCLEOTIDE SEQUENCE</scope>
</reference>
<dbReference type="InterPro" id="IPR000101">
    <property type="entry name" value="GGT_peptidase"/>
</dbReference>
<accession>A0A448WZK8</accession>
<dbReference type="Pfam" id="PF01019">
    <property type="entry name" value="G_glu_transpept"/>
    <property type="match status" value="1"/>
</dbReference>
<evidence type="ECO:0000313" key="1">
    <source>
        <dbReference type="EMBL" id="VEL24117.1"/>
    </source>
</evidence>
<protein>
    <submittedName>
        <fullName evidence="1">Uncharacterized protein</fullName>
    </submittedName>
</protein>
<proteinExistence type="predicted"/>
<comment type="caution">
    <text evidence="1">The sequence shown here is derived from an EMBL/GenBank/DDBJ whole genome shotgun (WGS) entry which is preliminary data.</text>
</comment>
<sequence>MQFKHNIGDIDNSYFLHYFSSWLASFVADSTLPIPGPSILHIHQGLAGCGAMLVHDRENQSSFLYDFGCPAPNSSSTMDDPNLVSSLVGVPGLVAGLKVVHTQFGALAWADLFHAAKRAVLDGFQVC</sequence>
<dbReference type="PANTHER" id="PTHR11686">
    <property type="entry name" value="GAMMA GLUTAMYL TRANSPEPTIDASE"/>
    <property type="match status" value="1"/>
</dbReference>
<keyword evidence="2" id="KW-1185">Reference proteome</keyword>
<dbReference type="GO" id="GO:0005886">
    <property type="term" value="C:plasma membrane"/>
    <property type="evidence" value="ECO:0007669"/>
    <property type="project" value="TreeGrafter"/>
</dbReference>
<dbReference type="Proteomes" id="UP000784294">
    <property type="component" value="Unassembled WGS sequence"/>
</dbReference>
<evidence type="ECO:0000313" key="2">
    <source>
        <dbReference type="Proteomes" id="UP000784294"/>
    </source>
</evidence>
<dbReference type="EMBL" id="CAAALY010065966">
    <property type="protein sequence ID" value="VEL24117.1"/>
    <property type="molecule type" value="Genomic_DNA"/>
</dbReference>
<dbReference type="GO" id="GO:0006751">
    <property type="term" value="P:glutathione catabolic process"/>
    <property type="evidence" value="ECO:0007669"/>
    <property type="project" value="InterPro"/>
</dbReference>